<comment type="caution">
    <text evidence="2">The sequence shown here is derived from an EMBL/GenBank/DDBJ whole genome shotgun (WGS) entry which is preliminary data.</text>
</comment>
<evidence type="ECO:0000256" key="1">
    <source>
        <dbReference type="ARBA" id="ARBA00023002"/>
    </source>
</evidence>
<keyword evidence="3" id="KW-1185">Reference proteome</keyword>
<dbReference type="PRINTS" id="PR00081">
    <property type="entry name" value="GDHRDH"/>
</dbReference>
<reference evidence="3" key="1">
    <citation type="journal article" date="2019" name="Int. J. Syst. Evol. Microbiol.">
        <title>The Global Catalogue of Microorganisms (GCM) 10K type strain sequencing project: providing services to taxonomists for standard genome sequencing and annotation.</title>
        <authorList>
            <consortium name="The Broad Institute Genomics Platform"/>
            <consortium name="The Broad Institute Genome Sequencing Center for Infectious Disease"/>
            <person name="Wu L."/>
            <person name="Ma J."/>
        </authorList>
    </citation>
    <scope>NUCLEOTIDE SEQUENCE [LARGE SCALE GENOMIC DNA]</scope>
    <source>
        <strain evidence="3">KACC 13778</strain>
    </source>
</reference>
<keyword evidence="1" id="KW-0560">Oxidoreductase</keyword>
<evidence type="ECO:0000313" key="2">
    <source>
        <dbReference type="EMBL" id="MFC5495185.1"/>
    </source>
</evidence>
<sequence length="274" mass="29667">MEKVALVTGAGERTLGAATADALRARGFRVLTTTRSCPVTDDTHPLDLTSRASVEALADWVPDRLDVLVNNAGIHLDLRSKWKEPQLVDGHEVHWRTNYLGTAQLTRLLLPHLLASGDARVVNVVSKLHDRGRNPWLFAPVTPYDSWAAYGTSKLALVHEAAEIERRYGDRGVHGYSLHPGSVYTRIADRGLETAPLLGRLRKLAAPLERRTLVSPEVGARTTVFCATSPDAVPGGYHRREAPAEPSADAQDAAVAARLWDATTRSVAAPGQSG</sequence>
<dbReference type="Pfam" id="PF00106">
    <property type="entry name" value="adh_short"/>
    <property type="match status" value="1"/>
</dbReference>
<proteinExistence type="predicted"/>
<name>A0ABW0N3F2_9ACTN</name>
<dbReference type="PANTHER" id="PTHR43157:SF73">
    <property type="entry name" value="WW DOMAIN-CONTAINING OXIDOREDUCTASE-LIKE PROTEIN"/>
    <property type="match status" value="1"/>
</dbReference>
<dbReference type="Gene3D" id="3.40.50.720">
    <property type="entry name" value="NAD(P)-binding Rossmann-like Domain"/>
    <property type="match status" value="1"/>
</dbReference>
<accession>A0ABW0N3F2</accession>
<dbReference type="PANTHER" id="PTHR43157">
    <property type="entry name" value="PHOSPHATIDYLINOSITOL-GLYCAN BIOSYNTHESIS CLASS F PROTEIN-RELATED"/>
    <property type="match status" value="1"/>
</dbReference>
<dbReference type="RefSeq" id="WP_345173638.1">
    <property type="nucleotide sequence ID" value="NZ_BAABFQ010000005.1"/>
</dbReference>
<dbReference type="SUPFAM" id="SSF51735">
    <property type="entry name" value="NAD(P)-binding Rossmann-fold domains"/>
    <property type="match status" value="1"/>
</dbReference>
<dbReference type="Proteomes" id="UP001595956">
    <property type="component" value="Unassembled WGS sequence"/>
</dbReference>
<dbReference type="EMBL" id="JBHSMD010000006">
    <property type="protein sequence ID" value="MFC5495185.1"/>
    <property type="molecule type" value="Genomic_DNA"/>
</dbReference>
<protein>
    <submittedName>
        <fullName evidence="2">SDR family NAD(P)-dependent oxidoreductase</fullName>
    </submittedName>
</protein>
<gene>
    <name evidence="2" type="ORF">ACFPKY_18885</name>
</gene>
<dbReference type="InterPro" id="IPR002347">
    <property type="entry name" value="SDR_fam"/>
</dbReference>
<dbReference type="InterPro" id="IPR036291">
    <property type="entry name" value="NAD(P)-bd_dom_sf"/>
</dbReference>
<evidence type="ECO:0000313" key="3">
    <source>
        <dbReference type="Proteomes" id="UP001595956"/>
    </source>
</evidence>
<organism evidence="2 3">
    <name type="scientific">Nocardioides caricicola</name>
    <dbReference type="NCBI Taxonomy" id="634770"/>
    <lineage>
        <taxon>Bacteria</taxon>
        <taxon>Bacillati</taxon>
        <taxon>Actinomycetota</taxon>
        <taxon>Actinomycetes</taxon>
        <taxon>Propionibacteriales</taxon>
        <taxon>Nocardioidaceae</taxon>
        <taxon>Nocardioides</taxon>
    </lineage>
</organism>